<dbReference type="RefSeq" id="WP_268808201.1">
    <property type="nucleotide sequence ID" value="NZ_FWFN01000003.1"/>
</dbReference>
<gene>
    <name evidence="1" type="ORF">PSM7751_01662</name>
</gene>
<reference evidence="1 2" key="1">
    <citation type="submission" date="2017-03" db="EMBL/GenBank/DDBJ databases">
        <authorList>
            <person name="Afonso C.L."/>
            <person name="Miller P.J."/>
            <person name="Scott M.A."/>
            <person name="Spackman E."/>
            <person name="Goraichik I."/>
            <person name="Dimitrov K.M."/>
            <person name="Suarez D.L."/>
            <person name="Swayne D.E."/>
        </authorList>
    </citation>
    <scope>NUCLEOTIDE SEQUENCE [LARGE SCALE GENOMIC DNA]</scope>
    <source>
        <strain evidence="1 2">CECT 7751</strain>
    </source>
</reference>
<protein>
    <submittedName>
        <fullName evidence="1">Uncharacterized protein</fullName>
    </submittedName>
</protein>
<sequence length="40" mass="4049">MGTALANIAVIFAASDPFANPGALPPTAFTQLLAGEIGRY</sequence>
<proteinExistence type="predicted"/>
<dbReference type="EMBL" id="FWFN01000003">
    <property type="protein sequence ID" value="SLN37546.1"/>
    <property type="molecule type" value="Genomic_DNA"/>
</dbReference>
<organism evidence="1 2">
    <name type="scientific">Pseudooceanicola marinus</name>
    <dbReference type="NCBI Taxonomy" id="396013"/>
    <lineage>
        <taxon>Bacteria</taxon>
        <taxon>Pseudomonadati</taxon>
        <taxon>Pseudomonadota</taxon>
        <taxon>Alphaproteobacteria</taxon>
        <taxon>Rhodobacterales</taxon>
        <taxon>Paracoccaceae</taxon>
        <taxon>Pseudooceanicola</taxon>
    </lineage>
</organism>
<evidence type="ECO:0000313" key="2">
    <source>
        <dbReference type="Proteomes" id="UP000193963"/>
    </source>
</evidence>
<accession>A0A1X6Z1C0</accession>
<dbReference type="Proteomes" id="UP000193963">
    <property type="component" value="Unassembled WGS sequence"/>
</dbReference>
<name>A0A1X6Z1C0_9RHOB</name>
<dbReference type="AlphaFoldDB" id="A0A1X6Z1C0"/>
<evidence type="ECO:0000313" key="1">
    <source>
        <dbReference type="EMBL" id="SLN37546.1"/>
    </source>
</evidence>
<keyword evidence="2" id="KW-1185">Reference proteome</keyword>